<comment type="caution">
    <text evidence="1">The sequence shown here is derived from an EMBL/GenBank/DDBJ whole genome shotgun (WGS) entry which is preliminary data.</text>
</comment>
<dbReference type="RefSeq" id="WP_070176352.1">
    <property type="nucleotide sequence ID" value="NZ_BMJR01000012.1"/>
</dbReference>
<dbReference type="EMBL" id="MJIC01000011">
    <property type="protein sequence ID" value="OFI34481.1"/>
    <property type="molecule type" value="Genomic_DNA"/>
</dbReference>
<dbReference type="OrthoDB" id="9997at2"/>
<organism evidence="1 2">
    <name type="scientific">Alteromonas lipolytica</name>
    <dbReference type="NCBI Taxonomy" id="1856405"/>
    <lineage>
        <taxon>Bacteria</taxon>
        <taxon>Pseudomonadati</taxon>
        <taxon>Pseudomonadota</taxon>
        <taxon>Gammaproteobacteria</taxon>
        <taxon>Alteromonadales</taxon>
        <taxon>Alteromonadaceae</taxon>
        <taxon>Alteromonas/Salinimonas group</taxon>
        <taxon>Alteromonas</taxon>
    </lineage>
</organism>
<reference evidence="1 2" key="1">
    <citation type="submission" date="2016-09" db="EMBL/GenBank/DDBJ databases">
        <title>Alteromonas lipolytica, a new species isolated from sea water.</title>
        <authorList>
            <person name="Wu Y.-H."/>
            <person name="Cheng H."/>
            <person name="Xu X.-W."/>
        </authorList>
    </citation>
    <scope>NUCLEOTIDE SEQUENCE [LARGE SCALE GENOMIC DNA]</scope>
    <source>
        <strain evidence="1 2">JW12</strain>
    </source>
</reference>
<evidence type="ECO:0000313" key="1">
    <source>
        <dbReference type="EMBL" id="OFI34481.1"/>
    </source>
</evidence>
<gene>
    <name evidence="1" type="ORF">BFC17_17760</name>
</gene>
<accession>A0A1E8FEZ1</accession>
<keyword evidence="2" id="KW-1185">Reference proteome</keyword>
<dbReference type="STRING" id="1856405.BFC17_17760"/>
<dbReference type="Proteomes" id="UP000176037">
    <property type="component" value="Unassembled WGS sequence"/>
</dbReference>
<name>A0A1E8FEZ1_9ALTE</name>
<dbReference type="AlphaFoldDB" id="A0A1E8FEZ1"/>
<proteinExistence type="predicted"/>
<sequence length="422" mass="45233">MFGRIVLFIFLLLVSAIALVAVLVVDTAPAVSRVSSQQVDNADTVHELLRQIKTSLSDRHSQQTVAVSQAQFESLMGFAQRALPGFNGAVDVSAGQTEISASVALPAPADGYFINLSALILPGQGVDIEHVQIGNLMLPGDKTLAAAVWLVDKFTKSDVASTAANQITQITMTDERLVLDMRPLDELLQQIDVARENVSSGVDELGTLTTDYLAYVNSSPLGSSPTPQSVASYINLVFSRANELSADDTRVMHNQAALLSLAIFLGDHRIAGLAGASHPAGVASESKAPAVLAQRNDLARHFTISAALQILSQQNMTMAIGEFKELMDRARGGSGYSFVDLAADMSGIEFAKAASESDSALKLQKLAVKGLKERDILPFIGGLPEGLSKAEFSYRYSEVDSPAYRKQVAEIQQRIDNLPIYR</sequence>
<evidence type="ECO:0000313" key="2">
    <source>
        <dbReference type="Proteomes" id="UP000176037"/>
    </source>
</evidence>
<protein>
    <submittedName>
        <fullName evidence="1">Uncharacterized protein</fullName>
    </submittedName>
</protein>